<dbReference type="CDD" id="cd05580">
    <property type="entry name" value="STKc_PKA_like"/>
    <property type="match status" value="1"/>
</dbReference>
<dbReference type="SMART" id="SM00133">
    <property type="entry name" value="S_TK_X"/>
    <property type="match status" value="1"/>
</dbReference>
<evidence type="ECO:0000256" key="10">
    <source>
        <dbReference type="RuleBase" id="RU000304"/>
    </source>
</evidence>
<evidence type="ECO:0000259" key="13">
    <source>
        <dbReference type="PROSITE" id="PS51285"/>
    </source>
</evidence>
<evidence type="ECO:0000313" key="15">
    <source>
        <dbReference type="Proteomes" id="UP000027586"/>
    </source>
</evidence>
<dbReference type="GO" id="GO:0004691">
    <property type="term" value="F:cAMP-dependent protein kinase activity"/>
    <property type="evidence" value="ECO:0007669"/>
    <property type="project" value="UniProtKB-EC"/>
</dbReference>
<dbReference type="VEuPathDB" id="FungiDB:LCOR_10030.1"/>
<dbReference type="Proteomes" id="UP000027586">
    <property type="component" value="Unassembled WGS sequence"/>
</dbReference>
<sequence length="431" mass="48920">MCVPVVNTAHFPHQNAVKIPLRVFSSVASLVLRRKKAATATKKTSTPAVGRVKAAVGDVACSPPPPHHSSLTFRSSATLHGSSPGEKVEEDQEEIALTNALQEWHNKTPCFDTHPTHTQINDFELLETLGTGTFGRVYLAKQDQSTKYFAIKVLRKEAIVRLKQVEHINNERQVLSQVHFPFIVQLYYTFQDNHSLYMVQEYVIGGELFRHLRKAGKFSSQTTQFYAAEIILAIEYLHQMDIIYRDLKPENILLDAQGHIRITDFGFAKQVEDRTWTLCGTPEYLAPEIIQSKGHSKAVDWWALGVLIFEMLAGFPPFYGDSHVATYERILACKVKCPRHFDSAAKDLVKGLLVTDRTKRLGNLRGGAHDIMRHPFFRGTNWRGLLNKTVLAPIVPAFANDHDTNNFQKYEEESLQEHPEGDPYRHLFAEF</sequence>
<dbReference type="AlphaFoldDB" id="A0A068SA20"/>
<evidence type="ECO:0000259" key="12">
    <source>
        <dbReference type="PROSITE" id="PS50011"/>
    </source>
</evidence>
<dbReference type="InterPro" id="IPR000961">
    <property type="entry name" value="AGC-kinase_C"/>
</dbReference>
<keyword evidence="2 10" id="KW-0723">Serine/threonine-protein kinase</keyword>
<dbReference type="InterPro" id="IPR011009">
    <property type="entry name" value="Kinase-like_dom_sf"/>
</dbReference>
<protein>
    <recommendedName>
        <fullName evidence="1">cAMP-dependent protein kinase</fullName>
        <ecNumber evidence="1">2.7.11.11</ecNumber>
    </recommendedName>
</protein>
<keyword evidence="4 9" id="KW-0547">Nucleotide-binding</keyword>
<evidence type="ECO:0000256" key="5">
    <source>
        <dbReference type="ARBA" id="ARBA00022777"/>
    </source>
</evidence>
<feature type="domain" description="AGC-kinase C-terminal" evidence="13">
    <location>
        <begin position="378"/>
        <end position="431"/>
    </location>
</feature>
<comment type="catalytic activity">
    <reaction evidence="7">
        <text>L-threonyl-[protein] + ATP = O-phospho-L-threonyl-[protein] + ADP + H(+)</text>
        <dbReference type="Rhea" id="RHEA:46608"/>
        <dbReference type="Rhea" id="RHEA-COMP:11060"/>
        <dbReference type="Rhea" id="RHEA-COMP:11605"/>
        <dbReference type="ChEBI" id="CHEBI:15378"/>
        <dbReference type="ChEBI" id="CHEBI:30013"/>
        <dbReference type="ChEBI" id="CHEBI:30616"/>
        <dbReference type="ChEBI" id="CHEBI:61977"/>
        <dbReference type="ChEBI" id="CHEBI:456216"/>
        <dbReference type="EC" id="2.7.11.11"/>
    </reaction>
</comment>
<proteinExistence type="inferred from homology"/>
<feature type="region of interest" description="Disordered" evidence="11">
    <location>
        <begin position="63"/>
        <end position="87"/>
    </location>
</feature>
<keyword evidence="5 14" id="KW-0418">Kinase</keyword>
<keyword evidence="6 9" id="KW-0067">ATP-binding</keyword>
<dbReference type="PROSITE" id="PS00108">
    <property type="entry name" value="PROTEIN_KINASE_ST"/>
    <property type="match status" value="1"/>
</dbReference>
<dbReference type="STRING" id="1263082.A0A068SA20"/>
<feature type="binding site" evidence="9">
    <location>
        <position position="152"/>
    </location>
    <ligand>
        <name>ATP</name>
        <dbReference type="ChEBI" id="CHEBI:30616"/>
    </ligand>
</feature>
<dbReference type="InterPro" id="IPR000719">
    <property type="entry name" value="Prot_kinase_dom"/>
</dbReference>
<dbReference type="FunFam" id="3.30.200.20:FF:000005">
    <property type="entry name" value="cAMP-dependent protein kinase catalytic subunit"/>
    <property type="match status" value="1"/>
</dbReference>
<evidence type="ECO:0000256" key="9">
    <source>
        <dbReference type="PROSITE-ProRule" id="PRU10141"/>
    </source>
</evidence>
<dbReference type="GO" id="GO:0005952">
    <property type="term" value="C:cAMP-dependent protein kinase complex"/>
    <property type="evidence" value="ECO:0007669"/>
    <property type="project" value="TreeGrafter"/>
</dbReference>
<dbReference type="Pfam" id="PF00069">
    <property type="entry name" value="Pkinase"/>
    <property type="match status" value="1"/>
</dbReference>
<gene>
    <name evidence="14" type="ORF">LCOR_10030.1</name>
</gene>
<keyword evidence="3" id="KW-0808">Transferase</keyword>
<evidence type="ECO:0000313" key="14">
    <source>
        <dbReference type="EMBL" id="CDH59203.1"/>
    </source>
</evidence>
<dbReference type="SMART" id="SM00220">
    <property type="entry name" value="S_TKc"/>
    <property type="match status" value="1"/>
</dbReference>
<keyword evidence="15" id="KW-1185">Reference proteome</keyword>
<dbReference type="PROSITE" id="PS51285">
    <property type="entry name" value="AGC_KINASE_CTER"/>
    <property type="match status" value="1"/>
</dbReference>
<dbReference type="GO" id="GO:0005524">
    <property type="term" value="F:ATP binding"/>
    <property type="evidence" value="ECO:0007669"/>
    <property type="project" value="UniProtKB-UniRule"/>
</dbReference>
<dbReference type="PROSITE" id="PS50011">
    <property type="entry name" value="PROTEIN_KINASE_DOM"/>
    <property type="match status" value="1"/>
</dbReference>
<organism evidence="14 15">
    <name type="scientific">Lichtheimia corymbifera JMRC:FSU:9682</name>
    <dbReference type="NCBI Taxonomy" id="1263082"/>
    <lineage>
        <taxon>Eukaryota</taxon>
        <taxon>Fungi</taxon>
        <taxon>Fungi incertae sedis</taxon>
        <taxon>Mucoromycota</taxon>
        <taxon>Mucoromycotina</taxon>
        <taxon>Mucoromycetes</taxon>
        <taxon>Mucorales</taxon>
        <taxon>Lichtheimiaceae</taxon>
        <taxon>Lichtheimia</taxon>
    </lineage>
</organism>
<dbReference type="InterPro" id="IPR008271">
    <property type="entry name" value="Ser/Thr_kinase_AS"/>
</dbReference>
<dbReference type="Gene3D" id="1.10.510.10">
    <property type="entry name" value="Transferase(Phosphotransferase) domain 1"/>
    <property type="match status" value="1"/>
</dbReference>
<accession>A0A068SA20</accession>
<evidence type="ECO:0000256" key="4">
    <source>
        <dbReference type="ARBA" id="ARBA00022741"/>
    </source>
</evidence>
<dbReference type="OrthoDB" id="63267at2759"/>
<dbReference type="FunFam" id="1.10.510.10:FF:000005">
    <property type="entry name" value="cAMP-dependent protein kinase catalytic subunit alpha"/>
    <property type="match status" value="1"/>
</dbReference>
<dbReference type="GO" id="GO:0005829">
    <property type="term" value="C:cytosol"/>
    <property type="evidence" value="ECO:0007669"/>
    <property type="project" value="TreeGrafter"/>
</dbReference>
<name>A0A068SA20_9FUNG</name>
<evidence type="ECO:0000256" key="3">
    <source>
        <dbReference type="ARBA" id="ARBA00022679"/>
    </source>
</evidence>
<evidence type="ECO:0000256" key="6">
    <source>
        <dbReference type="ARBA" id="ARBA00022840"/>
    </source>
</evidence>
<dbReference type="InterPro" id="IPR017441">
    <property type="entry name" value="Protein_kinase_ATP_BS"/>
</dbReference>
<dbReference type="PANTHER" id="PTHR24353:SF37">
    <property type="entry name" value="CAMP-DEPENDENT PROTEIN KINASE CATALYTIC SUBUNIT PRKX"/>
    <property type="match status" value="1"/>
</dbReference>
<comment type="caution">
    <text evidence="14">The sequence shown here is derived from an EMBL/GenBank/DDBJ whole genome shotgun (WGS) entry which is preliminary data.</text>
</comment>
<evidence type="ECO:0000256" key="2">
    <source>
        <dbReference type="ARBA" id="ARBA00022527"/>
    </source>
</evidence>
<dbReference type="SUPFAM" id="SSF56112">
    <property type="entry name" value="Protein kinase-like (PK-like)"/>
    <property type="match status" value="1"/>
</dbReference>
<evidence type="ECO:0000256" key="1">
    <source>
        <dbReference type="ARBA" id="ARBA00012444"/>
    </source>
</evidence>
<dbReference type="PANTHER" id="PTHR24353">
    <property type="entry name" value="CYCLIC NUCLEOTIDE-DEPENDENT PROTEIN KINASE"/>
    <property type="match status" value="1"/>
</dbReference>
<comment type="catalytic activity">
    <reaction evidence="8">
        <text>L-seryl-[protein] + ATP = O-phospho-L-seryl-[protein] + ADP + H(+)</text>
        <dbReference type="Rhea" id="RHEA:17989"/>
        <dbReference type="Rhea" id="RHEA-COMP:9863"/>
        <dbReference type="Rhea" id="RHEA-COMP:11604"/>
        <dbReference type="ChEBI" id="CHEBI:15378"/>
        <dbReference type="ChEBI" id="CHEBI:29999"/>
        <dbReference type="ChEBI" id="CHEBI:30616"/>
        <dbReference type="ChEBI" id="CHEBI:83421"/>
        <dbReference type="ChEBI" id="CHEBI:456216"/>
        <dbReference type="EC" id="2.7.11.11"/>
    </reaction>
</comment>
<dbReference type="EMBL" id="CBTN010000066">
    <property type="protein sequence ID" value="CDH59203.1"/>
    <property type="molecule type" value="Genomic_DNA"/>
</dbReference>
<feature type="domain" description="Protein kinase" evidence="12">
    <location>
        <begin position="123"/>
        <end position="377"/>
    </location>
</feature>
<dbReference type="EC" id="2.7.11.11" evidence="1"/>
<feature type="compositionally biased region" description="Polar residues" evidence="11">
    <location>
        <begin position="69"/>
        <end position="81"/>
    </location>
</feature>
<dbReference type="PROSITE" id="PS00107">
    <property type="entry name" value="PROTEIN_KINASE_ATP"/>
    <property type="match status" value="1"/>
</dbReference>
<evidence type="ECO:0000256" key="7">
    <source>
        <dbReference type="ARBA" id="ARBA00047292"/>
    </source>
</evidence>
<evidence type="ECO:0000256" key="11">
    <source>
        <dbReference type="SAM" id="MobiDB-lite"/>
    </source>
</evidence>
<evidence type="ECO:0000256" key="8">
    <source>
        <dbReference type="ARBA" id="ARBA00047454"/>
    </source>
</evidence>
<dbReference type="Gene3D" id="3.30.200.20">
    <property type="entry name" value="Phosphorylase Kinase, domain 1"/>
    <property type="match status" value="1"/>
</dbReference>
<comment type="similarity">
    <text evidence="10">Belongs to the protein kinase superfamily.</text>
</comment>
<reference evidence="14" key="1">
    <citation type="submission" date="2013-08" db="EMBL/GenBank/DDBJ databases">
        <title>Gene expansion shapes genome architecture in the human pathogen Lichtheimia corymbifera: an evolutionary genomics analysis in the ancient terrestrial Mucorales (Mucoromycotina).</title>
        <authorList>
            <person name="Schwartze V.U."/>
            <person name="Winter S."/>
            <person name="Shelest E."/>
            <person name="Marcet-Houben M."/>
            <person name="Horn F."/>
            <person name="Wehner S."/>
            <person name="Hoffmann K."/>
            <person name="Riege K."/>
            <person name="Sammeth M."/>
            <person name="Nowrousian M."/>
            <person name="Valiante V."/>
            <person name="Linde J."/>
            <person name="Jacobsen I.D."/>
            <person name="Marz M."/>
            <person name="Brakhage A.A."/>
            <person name="Gabaldon T."/>
            <person name="Bocker S."/>
            <person name="Voigt K."/>
        </authorList>
    </citation>
    <scope>NUCLEOTIDE SEQUENCE [LARGE SCALE GENOMIC DNA]</scope>
    <source>
        <strain evidence="14">FSU 9682</strain>
    </source>
</reference>